<evidence type="ECO:0000313" key="4">
    <source>
        <dbReference type="Proteomes" id="UP001566204"/>
    </source>
</evidence>
<dbReference type="STRING" id="1123265.GCA_000686625_02632"/>
<protein>
    <submittedName>
        <fullName evidence="2">Uncharacterized protein</fullName>
    </submittedName>
</protein>
<gene>
    <name evidence="1" type="ORF">ABTW24_21810</name>
    <name evidence="2" type="ORF">NCTC11429_02952</name>
</gene>
<dbReference type="KEGG" id="stha:NCTC11429_02952"/>
<reference evidence="1 4" key="2">
    <citation type="submission" date="2024-06" db="EMBL/GenBank/DDBJ databases">
        <title>Soil Sphingobacterium thalpophilum.</title>
        <authorList>
            <person name="Yang J."/>
            <person name="Li J."/>
        </authorList>
    </citation>
    <scope>NUCLEOTIDE SEQUENCE [LARGE SCALE GENOMIC DNA]</scope>
    <source>
        <strain evidence="1 4">22g91tb</strain>
    </source>
</reference>
<organism evidence="2 3">
    <name type="scientific">Sphingobacterium thalpophilum</name>
    <dbReference type="NCBI Taxonomy" id="259"/>
    <lineage>
        <taxon>Bacteria</taxon>
        <taxon>Pseudomonadati</taxon>
        <taxon>Bacteroidota</taxon>
        <taxon>Sphingobacteriia</taxon>
        <taxon>Sphingobacteriales</taxon>
        <taxon>Sphingobacteriaceae</taxon>
        <taxon>Sphingobacterium</taxon>
    </lineage>
</organism>
<evidence type="ECO:0000313" key="3">
    <source>
        <dbReference type="Proteomes" id="UP000308196"/>
    </source>
</evidence>
<dbReference type="Proteomes" id="UP000308196">
    <property type="component" value="Chromosome"/>
</dbReference>
<dbReference type="GeneID" id="78463645"/>
<sequence>MRREQIEEWIAEGYNILDHKKPKVVEGDIWEYLNQCDGHGTDVYALSELARWSDRELAELDLRKYTTAYGQLGEKQFLRNEAIRTKEFDKYEAFLRLFFPDSVEKEIEEARFLSEQVKRVTKEEMQQWVVTHHINVLLSDLYCLDEGAILTGLVLPSEEVVSYTDGGLQDTMDCHVTPMEFFSHAEHDHYWIDPRIKGA</sequence>
<dbReference type="RefSeq" id="WP_028069749.1">
    <property type="nucleotide sequence ID" value="NZ_CP158797.1"/>
</dbReference>
<dbReference type="EMBL" id="JBEOQB010000007">
    <property type="protein sequence ID" value="MEZ0454242.1"/>
    <property type="molecule type" value="Genomic_DNA"/>
</dbReference>
<dbReference type="AlphaFoldDB" id="A0A4V6KTB0"/>
<reference evidence="2 3" key="1">
    <citation type="submission" date="2019-05" db="EMBL/GenBank/DDBJ databases">
        <authorList>
            <consortium name="Pathogen Informatics"/>
        </authorList>
    </citation>
    <scope>NUCLEOTIDE SEQUENCE [LARGE SCALE GENOMIC DNA]</scope>
    <source>
        <strain evidence="2 3">NCTC11429</strain>
    </source>
</reference>
<evidence type="ECO:0000313" key="2">
    <source>
        <dbReference type="EMBL" id="VTR43938.1"/>
    </source>
</evidence>
<evidence type="ECO:0000313" key="1">
    <source>
        <dbReference type="EMBL" id="MEZ0454242.1"/>
    </source>
</evidence>
<keyword evidence="4" id="KW-1185">Reference proteome</keyword>
<dbReference type="Proteomes" id="UP001566204">
    <property type="component" value="Unassembled WGS sequence"/>
</dbReference>
<dbReference type="EMBL" id="LR590484">
    <property type="protein sequence ID" value="VTR43938.1"/>
    <property type="molecule type" value="Genomic_DNA"/>
</dbReference>
<proteinExistence type="predicted"/>
<name>A0A4V6KTB0_9SPHI</name>
<accession>A0A4V6KTB0</accession>